<dbReference type="CDD" id="cd09898">
    <property type="entry name" value="H3TH_53EXO"/>
    <property type="match status" value="1"/>
</dbReference>
<accession>A0ABX2KT07</accession>
<proteinExistence type="predicted"/>
<dbReference type="InterPro" id="IPR036279">
    <property type="entry name" value="5-3_exonuclease_C_sf"/>
</dbReference>
<evidence type="ECO:0000313" key="6">
    <source>
        <dbReference type="Proteomes" id="UP000639419"/>
    </source>
</evidence>
<comment type="caution">
    <text evidence="5">The sequence shown here is derived from an EMBL/GenBank/DDBJ whole genome shotgun (WGS) entry which is preliminary data.</text>
</comment>
<keyword evidence="6" id="KW-1185">Reference proteome</keyword>
<name>A0ABX2KT07_9PROT</name>
<feature type="non-terminal residue" evidence="5">
    <location>
        <position position="316"/>
    </location>
</feature>
<feature type="domain" description="5'-3' exonuclease" evidence="4">
    <location>
        <begin position="24"/>
        <end position="279"/>
    </location>
</feature>
<protein>
    <submittedName>
        <fullName evidence="5">DNA polymerase I</fullName>
    </submittedName>
</protein>
<evidence type="ECO:0000313" key="5">
    <source>
        <dbReference type="EMBL" id="NUB19778.1"/>
    </source>
</evidence>
<organism evidence="5 6">
    <name type="scientific">Azospirillum formosense</name>
    <dbReference type="NCBI Taxonomy" id="861533"/>
    <lineage>
        <taxon>Bacteria</taxon>
        <taxon>Pseudomonadati</taxon>
        <taxon>Pseudomonadota</taxon>
        <taxon>Alphaproteobacteria</taxon>
        <taxon>Rhodospirillales</taxon>
        <taxon>Azospirillaceae</taxon>
        <taxon>Azospirillum</taxon>
    </lineage>
</organism>
<dbReference type="PANTHER" id="PTHR42646:SF2">
    <property type="entry name" value="5'-3' EXONUCLEASE FAMILY PROTEIN"/>
    <property type="match status" value="1"/>
</dbReference>
<evidence type="ECO:0000256" key="3">
    <source>
        <dbReference type="ARBA" id="ARBA00023125"/>
    </source>
</evidence>
<dbReference type="InterPro" id="IPR008918">
    <property type="entry name" value="HhH2"/>
</dbReference>
<dbReference type="Gene3D" id="1.10.150.20">
    <property type="entry name" value="5' to 3' exonuclease, C-terminal subdomain"/>
    <property type="match status" value="1"/>
</dbReference>
<reference evidence="5 6" key="1">
    <citation type="submission" date="2019-10" db="EMBL/GenBank/DDBJ databases">
        <title>Genome sequence of Azospirillum formosense CC-Nfb-7.</title>
        <authorList>
            <person name="Ambrosini A."/>
            <person name="Sant'Anna F.H."/>
            <person name="Cassan F.D."/>
            <person name="Souza E.M."/>
            <person name="Passaglia L.M.P."/>
        </authorList>
    </citation>
    <scope>NUCLEOTIDE SEQUENCE [LARGE SCALE GENOMIC DNA]</scope>
    <source>
        <strain evidence="5 6">CC-NFb-7</strain>
    </source>
</reference>
<dbReference type="SMART" id="SM00279">
    <property type="entry name" value="HhH2"/>
    <property type="match status" value="1"/>
</dbReference>
<dbReference type="PANTHER" id="PTHR42646">
    <property type="entry name" value="FLAP ENDONUCLEASE XNI"/>
    <property type="match status" value="1"/>
</dbReference>
<keyword evidence="1" id="KW-0540">Nuclease</keyword>
<dbReference type="EMBL" id="WHOR01000066">
    <property type="protein sequence ID" value="NUB19778.1"/>
    <property type="molecule type" value="Genomic_DNA"/>
</dbReference>
<evidence type="ECO:0000259" key="4">
    <source>
        <dbReference type="SMART" id="SM00475"/>
    </source>
</evidence>
<dbReference type="CDD" id="cd09859">
    <property type="entry name" value="PIN_53EXO"/>
    <property type="match status" value="1"/>
</dbReference>
<dbReference type="SUPFAM" id="SSF47807">
    <property type="entry name" value="5' to 3' exonuclease, C-terminal subdomain"/>
    <property type="match status" value="1"/>
</dbReference>
<dbReference type="InterPro" id="IPR038969">
    <property type="entry name" value="FEN"/>
</dbReference>
<evidence type="ECO:0000256" key="2">
    <source>
        <dbReference type="ARBA" id="ARBA00022801"/>
    </source>
</evidence>
<dbReference type="InterPro" id="IPR002421">
    <property type="entry name" value="5-3_exonuclease"/>
</dbReference>
<keyword evidence="3" id="KW-0238">DNA-binding</keyword>
<dbReference type="InterPro" id="IPR029060">
    <property type="entry name" value="PIN-like_dom_sf"/>
</dbReference>
<dbReference type="Proteomes" id="UP000639419">
    <property type="component" value="Unassembled WGS sequence"/>
</dbReference>
<dbReference type="SUPFAM" id="SSF88723">
    <property type="entry name" value="PIN domain-like"/>
    <property type="match status" value="1"/>
</dbReference>
<dbReference type="SMART" id="SM00475">
    <property type="entry name" value="53EXOc"/>
    <property type="match status" value="1"/>
</dbReference>
<sequence>MSDEKTTDTLQTVTDAPAPAGDGSGLYLVDGSGFIFRAFHALPMLNRPDGTPVNAVLGFSNMLLKLLADLKASAVAVVFDSKRLNFRNEFYPEYKAHRPEPPEELKPQFALIREATEAFCLPCLELEGYEADDLIATYARLANEAGREVTIVSSDKDMMQLVRPGVRMLDPLKNKPIGPDEVFEKFGVAPDRVVDVQALAGDSVDNVPGVPGIGVKTAAQLITEYGDLESLLARAGEIKQPARRQKLIDFAEQARISRRLVLLDDHAPPPKPLEELRVREPDHQKLIDFLRAQGFRTIVSRVEAEMRKDGTIADGA</sequence>
<keyword evidence="2" id="KW-0378">Hydrolase</keyword>
<dbReference type="Pfam" id="PF02739">
    <property type="entry name" value="5_3_exonuc_N"/>
    <property type="match status" value="1"/>
</dbReference>
<dbReference type="Gene3D" id="3.40.50.1010">
    <property type="entry name" value="5'-nuclease"/>
    <property type="match status" value="1"/>
</dbReference>
<dbReference type="InterPro" id="IPR020045">
    <property type="entry name" value="DNA_polI_H3TH"/>
</dbReference>
<gene>
    <name evidence="5" type="ORF">GBZ26_11200</name>
</gene>
<dbReference type="InterPro" id="IPR020046">
    <property type="entry name" value="5-3_exonucl_a-hlix_arch_N"/>
</dbReference>
<dbReference type="Pfam" id="PF01367">
    <property type="entry name" value="5_3_exonuc"/>
    <property type="match status" value="1"/>
</dbReference>
<evidence type="ECO:0000256" key="1">
    <source>
        <dbReference type="ARBA" id="ARBA00022722"/>
    </source>
</evidence>
<dbReference type="RefSeq" id="WP_282184328.1">
    <property type="nucleotide sequence ID" value="NZ_WHOR01000066.1"/>
</dbReference>